<evidence type="ECO:0000313" key="1">
    <source>
        <dbReference type="EMBL" id="ERN06964.1"/>
    </source>
</evidence>
<dbReference type="EMBL" id="KI393866">
    <property type="protein sequence ID" value="ERN06964.1"/>
    <property type="molecule type" value="Genomic_DNA"/>
</dbReference>
<name>W1PGX7_AMBTC</name>
<dbReference type="HOGENOM" id="CLU_2079020_0_0_1"/>
<sequence>MAHVNWPSNLPTLSLVVIELRSSGQSQLKYSSVNSSQWKWTRCHHLTSILDFKRVPNDLVPTYASSNLWFNEFIVSLNLVGYLSYHPVSILYKCNIDLSISKFIFPNAISSHPSLLVH</sequence>
<gene>
    <name evidence="1" type="ORF">AMTR_s00005p00267410</name>
</gene>
<protein>
    <submittedName>
        <fullName evidence="1">Uncharacterized protein</fullName>
    </submittedName>
</protein>
<reference evidence="2" key="1">
    <citation type="journal article" date="2013" name="Science">
        <title>The Amborella genome and the evolution of flowering plants.</title>
        <authorList>
            <consortium name="Amborella Genome Project"/>
        </authorList>
    </citation>
    <scope>NUCLEOTIDE SEQUENCE [LARGE SCALE GENOMIC DNA]</scope>
</reference>
<dbReference type="Proteomes" id="UP000017836">
    <property type="component" value="Unassembled WGS sequence"/>
</dbReference>
<dbReference type="AlphaFoldDB" id="W1PGX7"/>
<organism evidence="1 2">
    <name type="scientific">Amborella trichopoda</name>
    <dbReference type="NCBI Taxonomy" id="13333"/>
    <lineage>
        <taxon>Eukaryota</taxon>
        <taxon>Viridiplantae</taxon>
        <taxon>Streptophyta</taxon>
        <taxon>Embryophyta</taxon>
        <taxon>Tracheophyta</taxon>
        <taxon>Spermatophyta</taxon>
        <taxon>Magnoliopsida</taxon>
        <taxon>Amborellales</taxon>
        <taxon>Amborellaceae</taxon>
        <taxon>Amborella</taxon>
    </lineage>
</organism>
<dbReference type="Gramene" id="ERN06964">
    <property type="protein sequence ID" value="ERN06964"/>
    <property type="gene ID" value="AMTR_s00005p00267410"/>
</dbReference>
<feature type="non-terminal residue" evidence="1">
    <location>
        <position position="118"/>
    </location>
</feature>
<proteinExistence type="predicted"/>
<accession>W1PGX7</accession>
<keyword evidence="2" id="KW-1185">Reference proteome</keyword>
<evidence type="ECO:0000313" key="2">
    <source>
        <dbReference type="Proteomes" id="UP000017836"/>
    </source>
</evidence>